<sequence>MNPHTQPNLCETCNTNFNTYEFSTLPWVHFVNTSLDMIKSDLRTSNIQTEYWHDGHPMTWNNQSLSATPSLIGIEPTGPGGMVSNITTLIKGNLSAVNLGNN</sequence>
<accession>A0A8D8ZGI0</accession>
<protein>
    <submittedName>
        <fullName evidence="1">Uncharacterized protein</fullName>
    </submittedName>
</protein>
<dbReference type="EMBL" id="HBUF01514044">
    <property type="protein sequence ID" value="CAG6747383.1"/>
    <property type="molecule type" value="Transcribed_RNA"/>
</dbReference>
<organism evidence="1">
    <name type="scientific">Cacopsylla melanoneura</name>
    <dbReference type="NCBI Taxonomy" id="428564"/>
    <lineage>
        <taxon>Eukaryota</taxon>
        <taxon>Metazoa</taxon>
        <taxon>Ecdysozoa</taxon>
        <taxon>Arthropoda</taxon>
        <taxon>Hexapoda</taxon>
        <taxon>Insecta</taxon>
        <taxon>Pterygota</taxon>
        <taxon>Neoptera</taxon>
        <taxon>Paraneoptera</taxon>
        <taxon>Hemiptera</taxon>
        <taxon>Sternorrhyncha</taxon>
        <taxon>Psylloidea</taxon>
        <taxon>Psyllidae</taxon>
        <taxon>Psyllinae</taxon>
        <taxon>Cacopsylla</taxon>
    </lineage>
</organism>
<name>A0A8D8ZGI0_9HEMI</name>
<reference evidence="1" key="1">
    <citation type="submission" date="2021-05" db="EMBL/GenBank/DDBJ databases">
        <authorList>
            <person name="Alioto T."/>
            <person name="Alioto T."/>
            <person name="Gomez Garrido J."/>
        </authorList>
    </citation>
    <scope>NUCLEOTIDE SEQUENCE</scope>
</reference>
<dbReference type="AlphaFoldDB" id="A0A8D8ZGI0"/>
<dbReference type="EMBL" id="HBUF01514043">
    <property type="protein sequence ID" value="CAG6747380.1"/>
    <property type="molecule type" value="Transcribed_RNA"/>
</dbReference>
<proteinExistence type="predicted"/>
<evidence type="ECO:0000313" key="1">
    <source>
        <dbReference type="EMBL" id="CAG6747383.1"/>
    </source>
</evidence>